<evidence type="ECO:0000256" key="2">
    <source>
        <dbReference type="ARBA" id="ARBA00006403"/>
    </source>
</evidence>
<protein>
    <submittedName>
        <fullName evidence="8">Heat shock factor 5-like</fullName>
    </submittedName>
</protein>
<gene>
    <name evidence="8" type="ORF">PACLA_8A036121</name>
</gene>
<dbReference type="InterPro" id="IPR000232">
    <property type="entry name" value="HSF_DNA-bd"/>
</dbReference>
<dbReference type="GO" id="GO:0003700">
    <property type="term" value="F:DNA-binding transcription factor activity"/>
    <property type="evidence" value="ECO:0007669"/>
    <property type="project" value="InterPro"/>
</dbReference>
<keyword evidence="6" id="KW-0539">Nucleus</keyword>
<comment type="caution">
    <text evidence="8">The sequence shown here is derived from an EMBL/GenBank/DDBJ whole genome shotgun (WGS) entry which is preliminary data.</text>
</comment>
<reference evidence="8" key="1">
    <citation type="submission" date="2020-04" db="EMBL/GenBank/DDBJ databases">
        <authorList>
            <person name="Alioto T."/>
            <person name="Alioto T."/>
            <person name="Gomez Garrido J."/>
        </authorList>
    </citation>
    <scope>NUCLEOTIDE SEQUENCE</scope>
    <source>
        <strain evidence="8">A484AB</strain>
    </source>
</reference>
<dbReference type="AlphaFoldDB" id="A0A6S7K103"/>
<dbReference type="EMBL" id="CACRXK020020975">
    <property type="protein sequence ID" value="CAB4035360.1"/>
    <property type="molecule type" value="Genomic_DNA"/>
</dbReference>
<dbReference type="InterPro" id="IPR036390">
    <property type="entry name" value="WH_DNA-bd_sf"/>
</dbReference>
<keyword evidence="5" id="KW-0804">Transcription</keyword>
<keyword evidence="9" id="KW-1185">Reference proteome</keyword>
<accession>A0A6S7K103</accession>
<dbReference type="PANTHER" id="PTHR10015">
    <property type="entry name" value="HEAT SHOCK TRANSCRIPTION FACTOR"/>
    <property type="match status" value="1"/>
</dbReference>
<evidence type="ECO:0000256" key="7">
    <source>
        <dbReference type="RuleBase" id="RU004020"/>
    </source>
</evidence>
<dbReference type="InterPro" id="IPR036388">
    <property type="entry name" value="WH-like_DNA-bd_sf"/>
</dbReference>
<dbReference type="SUPFAM" id="SSF46785">
    <property type="entry name" value="Winged helix' DNA-binding domain"/>
    <property type="match status" value="1"/>
</dbReference>
<keyword evidence="4" id="KW-0238">DNA-binding</keyword>
<proteinExistence type="inferred from homology"/>
<evidence type="ECO:0000256" key="6">
    <source>
        <dbReference type="ARBA" id="ARBA00023242"/>
    </source>
</evidence>
<dbReference type="SMART" id="SM00415">
    <property type="entry name" value="HSF"/>
    <property type="match status" value="1"/>
</dbReference>
<sequence>MAEKKPIVKTKREVERKPAKKPLENINSFVYKLWTLVNDECTPSIQWSLDGEKVVIENPAKFTAKVLVASDKQLFKTKNISSFIRQLNMYGFRRVKENSGKIPLIFKHESFKQGRPDLLVDVKRKKSTPLKQPITSAALPLPTPKGSKPIIQQNYVPTIPGFSLYPSLPISQPYNPYFNNPTVGKNVSMPFVKPFVNHGPTFINMASHPIIFSKPWVPASTIEENNTIVQTPESKEFYNLEVPSEPLQNPWQHTPYYKTTTPLQDHKTPTPSNTMAQKAFMQFHGNYYIPQLGYRNYGDPTDSMSYQNLRHDALSANPYLPFSFPGPPFPKSVSLPSSPKTPEHFHKPVQVKTDESTIASPTTSTKASLESFGVFKSRVPKTEVNEEVIFALTADDEKE</sequence>
<dbReference type="GO" id="GO:0005634">
    <property type="term" value="C:nucleus"/>
    <property type="evidence" value="ECO:0007669"/>
    <property type="project" value="UniProtKB-SubCell"/>
</dbReference>
<dbReference type="OrthoDB" id="60033at2759"/>
<dbReference type="GO" id="GO:0043565">
    <property type="term" value="F:sequence-specific DNA binding"/>
    <property type="evidence" value="ECO:0007669"/>
    <property type="project" value="InterPro"/>
</dbReference>
<evidence type="ECO:0000256" key="4">
    <source>
        <dbReference type="ARBA" id="ARBA00023125"/>
    </source>
</evidence>
<keyword evidence="3" id="KW-0805">Transcription regulation</keyword>
<dbReference type="FunFam" id="1.10.10.10:FF:000027">
    <property type="entry name" value="Heat shock transcription factor 1"/>
    <property type="match status" value="1"/>
</dbReference>
<evidence type="ECO:0000313" key="8">
    <source>
        <dbReference type="EMBL" id="CAB4035360.1"/>
    </source>
</evidence>
<dbReference type="Gene3D" id="1.10.10.10">
    <property type="entry name" value="Winged helix-like DNA-binding domain superfamily/Winged helix DNA-binding domain"/>
    <property type="match status" value="1"/>
</dbReference>
<name>A0A6S7K103_PARCT</name>
<evidence type="ECO:0000256" key="3">
    <source>
        <dbReference type="ARBA" id="ARBA00023015"/>
    </source>
</evidence>
<dbReference type="Pfam" id="PF00447">
    <property type="entry name" value="HSF_DNA-bind"/>
    <property type="match status" value="1"/>
</dbReference>
<evidence type="ECO:0000313" key="9">
    <source>
        <dbReference type="Proteomes" id="UP001152795"/>
    </source>
</evidence>
<organism evidence="8 9">
    <name type="scientific">Paramuricea clavata</name>
    <name type="common">Red gorgonian</name>
    <name type="synonym">Violescent sea-whip</name>
    <dbReference type="NCBI Taxonomy" id="317549"/>
    <lineage>
        <taxon>Eukaryota</taxon>
        <taxon>Metazoa</taxon>
        <taxon>Cnidaria</taxon>
        <taxon>Anthozoa</taxon>
        <taxon>Octocorallia</taxon>
        <taxon>Malacalcyonacea</taxon>
        <taxon>Plexauridae</taxon>
        <taxon>Paramuricea</taxon>
    </lineage>
</organism>
<evidence type="ECO:0000256" key="1">
    <source>
        <dbReference type="ARBA" id="ARBA00004123"/>
    </source>
</evidence>
<comment type="subcellular location">
    <subcellularLocation>
        <location evidence="1">Nucleus</location>
    </subcellularLocation>
</comment>
<dbReference type="PANTHER" id="PTHR10015:SF465">
    <property type="entry name" value="HSF-TYPE DNA-BINDING DOMAIN-CONTAINING PROTEIN"/>
    <property type="match status" value="1"/>
</dbReference>
<evidence type="ECO:0000256" key="5">
    <source>
        <dbReference type="ARBA" id="ARBA00023163"/>
    </source>
</evidence>
<keyword evidence="8" id="KW-0346">Stress response</keyword>
<dbReference type="Proteomes" id="UP001152795">
    <property type="component" value="Unassembled WGS sequence"/>
</dbReference>
<comment type="similarity">
    <text evidence="2 7">Belongs to the HSF family.</text>
</comment>